<dbReference type="InterPro" id="IPR000683">
    <property type="entry name" value="Gfo/Idh/MocA-like_OxRdtase_N"/>
</dbReference>
<dbReference type="Proteomes" id="UP001589844">
    <property type="component" value="Unassembled WGS sequence"/>
</dbReference>
<dbReference type="InterPro" id="IPR051317">
    <property type="entry name" value="Gfo/Idh/MocA_oxidoreduct"/>
</dbReference>
<evidence type="ECO:0000259" key="3">
    <source>
        <dbReference type="Pfam" id="PF01408"/>
    </source>
</evidence>
<feature type="domain" description="Gfo/Idh/MocA-like oxidoreductase C-terminal" evidence="4">
    <location>
        <begin position="139"/>
        <end position="349"/>
    </location>
</feature>
<dbReference type="Pfam" id="PF02894">
    <property type="entry name" value="GFO_IDH_MocA_C"/>
    <property type="match status" value="1"/>
</dbReference>
<evidence type="ECO:0000256" key="1">
    <source>
        <dbReference type="ARBA" id="ARBA00010928"/>
    </source>
</evidence>
<dbReference type="PANTHER" id="PTHR43708:SF5">
    <property type="entry name" value="CONSERVED EXPRESSED OXIDOREDUCTASE (EUROFUNG)-RELATED"/>
    <property type="match status" value="1"/>
</dbReference>
<protein>
    <submittedName>
        <fullName evidence="5">Oxidoreductase</fullName>
    </submittedName>
</protein>
<dbReference type="Gene3D" id="3.30.360.10">
    <property type="entry name" value="Dihydrodipicolinate Reductase, domain 2"/>
    <property type="match status" value="1"/>
</dbReference>
<organism evidence="5 6">
    <name type="scientific">Undibacterium danionis</name>
    <dbReference type="NCBI Taxonomy" id="1812100"/>
    <lineage>
        <taxon>Bacteria</taxon>
        <taxon>Pseudomonadati</taxon>
        <taxon>Pseudomonadota</taxon>
        <taxon>Betaproteobacteria</taxon>
        <taxon>Burkholderiales</taxon>
        <taxon>Oxalobacteraceae</taxon>
        <taxon>Undibacterium</taxon>
    </lineage>
</organism>
<comment type="similarity">
    <text evidence="1">Belongs to the Gfo/Idh/MocA family.</text>
</comment>
<evidence type="ECO:0000313" key="5">
    <source>
        <dbReference type="EMBL" id="MFC0348905.1"/>
    </source>
</evidence>
<dbReference type="InterPro" id="IPR004104">
    <property type="entry name" value="Gfo/Idh/MocA-like_OxRdtase_C"/>
</dbReference>
<dbReference type="PANTHER" id="PTHR43708">
    <property type="entry name" value="CONSERVED EXPRESSED OXIDOREDUCTASE (EUROFUNG)"/>
    <property type="match status" value="1"/>
</dbReference>
<evidence type="ECO:0000256" key="2">
    <source>
        <dbReference type="ARBA" id="ARBA00023002"/>
    </source>
</evidence>
<name>A0ABV6IAR2_9BURK</name>
<evidence type="ECO:0000259" key="4">
    <source>
        <dbReference type="Pfam" id="PF02894"/>
    </source>
</evidence>
<dbReference type="Gene3D" id="3.40.50.720">
    <property type="entry name" value="NAD(P)-binding Rossmann-like Domain"/>
    <property type="match status" value="1"/>
</dbReference>
<dbReference type="SUPFAM" id="SSF51735">
    <property type="entry name" value="NAD(P)-binding Rossmann-fold domains"/>
    <property type="match status" value="1"/>
</dbReference>
<proteinExistence type="inferred from homology"/>
<gene>
    <name evidence="5" type="ORF">ACFFJH_03725</name>
</gene>
<dbReference type="RefSeq" id="WP_390210146.1">
    <property type="nucleotide sequence ID" value="NZ_JBHLXJ010000003.1"/>
</dbReference>
<dbReference type="Pfam" id="PF01408">
    <property type="entry name" value="GFO_IDH_MocA"/>
    <property type="match status" value="1"/>
</dbReference>
<evidence type="ECO:0000313" key="6">
    <source>
        <dbReference type="Proteomes" id="UP001589844"/>
    </source>
</evidence>
<accession>A0ABV6IAR2</accession>
<dbReference type="InterPro" id="IPR036291">
    <property type="entry name" value="NAD(P)-bd_dom_sf"/>
</dbReference>
<keyword evidence="2" id="KW-0560">Oxidoreductase</keyword>
<comment type="caution">
    <text evidence="5">The sequence shown here is derived from an EMBL/GenBank/DDBJ whole genome shotgun (WGS) entry which is preliminary data.</text>
</comment>
<feature type="domain" description="Gfo/Idh/MocA-like oxidoreductase N-terminal" evidence="3">
    <location>
        <begin position="9"/>
        <end position="126"/>
    </location>
</feature>
<sequence>MSSTPKSIIRVGILGYGYATATFHAPLIDAVPSLELVAISSSNAAKVHADWPHLQVCSTPEELIARADIDLIVIPTPNDTHHALAAKSLSAGKHVVVDKPFTLNTAEALDLIARAKTAQKLLSVFHNRRWVADFLTVQKLLASGQLGRITHFESHFDRFRPEVRQRWREGAGLGSGLWYDLGSHLLDQAICLFGMPQTIYLDRALQRDGAQTDDWFHATLAYGTLRVILHASMLVAHEGPRFIIHGTQGSYTKEGIDPQEDVLKAGLRPGDEDWGIDKTMGRLDVMRGTWMQHSQVPNERGDYTRYYAAIRDAILHGAPNPVPATEALQVMQLLDAGILSASEGRLVKL</sequence>
<dbReference type="NCBIfam" id="NF008607">
    <property type="entry name" value="PRK11579.1"/>
    <property type="match status" value="1"/>
</dbReference>
<dbReference type="EMBL" id="JBHLXJ010000003">
    <property type="protein sequence ID" value="MFC0348905.1"/>
    <property type="molecule type" value="Genomic_DNA"/>
</dbReference>
<reference evidence="5 6" key="1">
    <citation type="submission" date="2024-09" db="EMBL/GenBank/DDBJ databases">
        <authorList>
            <person name="Sun Q."/>
            <person name="Mori K."/>
        </authorList>
    </citation>
    <scope>NUCLEOTIDE SEQUENCE [LARGE SCALE GENOMIC DNA]</scope>
    <source>
        <strain evidence="5 6">CCM 8677</strain>
    </source>
</reference>
<keyword evidence="6" id="KW-1185">Reference proteome</keyword>